<dbReference type="Proteomes" id="UP000887576">
    <property type="component" value="Unplaced"/>
</dbReference>
<evidence type="ECO:0000313" key="2">
    <source>
        <dbReference type="WBParaSite" id="JU765_v2.g10794.t2"/>
    </source>
</evidence>
<accession>A0AC34PX60</accession>
<organism evidence="1 2">
    <name type="scientific">Panagrolaimus sp. JU765</name>
    <dbReference type="NCBI Taxonomy" id="591449"/>
    <lineage>
        <taxon>Eukaryota</taxon>
        <taxon>Metazoa</taxon>
        <taxon>Ecdysozoa</taxon>
        <taxon>Nematoda</taxon>
        <taxon>Chromadorea</taxon>
        <taxon>Rhabditida</taxon>
        <taxon>Tylenchina</taxon>
        <taxon>Panagrolaimomorpha</taxon>
        <taxon>Panagrolaimoidea</taxon>
        <taxon>Panagrolaimidae</taxon>
        <taxon>Panagrolaimus</taxon>
    </lineage>
</organism>
<proteinExistence type="predicted"/>
<sequence length="468" mass="52685">MKLGSFLTKIAVLFAFVAALIAFIRSRRIPEHLVFIEGTVEKGFENIKDVFRENFARGWERDGAALCVYHNGRKVVDIWGGYSDLQSERRWKEDTMSVAFSSTKAIAGLCVALLVDRGHVTYDTKVEDTMSVAFSSTKAIAGLCVALLVDRGHVTYDTKVVDFWPEFGKHGKDKITLEMVLAHTAGLAHLDEIITFEDAKNPERMAKIIENQVPHWIPGEKVGYHAVAFGWIIDQIIRRVDPKKRSIGTFFREEIAEVHDIDFYIGLPLEKAHRVARLSKTTHWQRFDEILSDPHSINYFHVAYDIWTDGFLSKMGKNPAWMQSVFRMTINNPDLYTLEQPAALGIGTARAMAKLFNLVMEGKILSKDMLKKLTVPVVTDYDIVIGVALPRGHGFTYVNEKRGNHSFSMIGHAGLGGQNVRFDLENNFSFGYLSNGLKNGFGNTARTYLPLKEAIYSSIIKLTEADSI</sequence>
<name>A0AC34PX60_9BILA</name>
<dbReference type="WBParaSite" id="JU765_v2.g10794.t2">
    <property type="protein sequence ID" value="JU765_v2.g10794.t2"/>
    <property type="gene ID" value="JU765_v2.g10794"/>
</dbReference>
<protein>
    <submittedName>
        <fullName evidence="2">Beta-lactamase-related domain-containing protein</fullName>
    </submittedName>
</protein>
<evidence type="ECO:0000313" key="1">
    <source>
        <dbReference type="Proteomes" id="UP000887576"/>
    </source>
</evidence>
<reference evidence="2" key="1">
    <citation type="submission" date="2022-11" db="UniProtKB">
        <authorList>
            <consortium name="WormBaseParasite"/>
        </authorList>
    </citation>
    <scope>IDENTIFICATION</scope>
</reference>